<keyword evidence="2" id="KW-0479">Metal-binding</keyword>
<keyword evidence="8" id="KW-0539">Nucleus</keyword>
<reference evidence="12 13" key="1">
    <citation type="submission" date="2014-06" db="EMBL/GenBank/DDBJ databases">
        <title>Evolutionary Origins and Diversification of the Mycorrhizal Mutualists.</title>
        <authorList>
            <consortium name="DOE Joint Genome Institute"/>
            <consortium name="Mycorrhizal Genomics Consortium"/>
            <person name="Kohler A."/>
            <person name="Kuo A."/>
            <person name="Nagy L.G."/>
            <person name="Floudas D."/>
            <person name="Copeland A."/>
            <person name="Barry K.W."/>
            <person name="Cichocki N."/>
            <person name="Veneault-Fourrey C."/>
            <person name="LaButti K."/>
            <person name="Lindquist E.A."/>
            <person name="Lipzen A."/>
            <person name="Lundell T."/>
            <person name="Morin E."/>
            <person name="Murat C."/>
            <person name="Riley R."/>
            <person name="Ohm R."/>
            <person name="Sun H."/>
            <person name="Tunlid A."/>
            <person name="Henrissat B."/>
            <person name="Grigoriev I.V."/>
            <person name="Hibbett D.S."/>
            <person name="Martin F."/>
        </authorList>
    </citation>
    <scope>NUCLEOTIDE SEQUENCE [LARGE SCALE GENOMIC DNA]</scope>
    <source>
        <strain evidence="12 13">SS14</strain>
    </source>
</reference>
<dbReference type="GO" id="GO:0008270">
    <property type="term" value="F:zinc ion binding"/>
    <property type="evidence" value="ECO:0007669"/>
    <property type="project" value="UniProtKB-KW"/>
</dbReference>
<dbReference type="OrthoDB" id="6077919at2759"/>
<dbReference type="Proteomes" id="UP000054279">
    <property type="component" value="Unassembled WGS sequence"/>
</dbReference>
<dbReference type="PROSITE" id="PS00028">
    <property type="entry name" value="ZINC_FINGER_C2H2_1"/>
    <property type="match status" value="2"/>
</dbReference>
<dbReference type="PROSITE" id="PS50157">
    <property type="entry name" value="ZINC_FINGER_C2H2_2"/>
    <property type="match status" value="2"/>
</dbReference>
<dbReference type="GO" id="GO:0000981">
    <property type="term" value="F:DNA-binding transcription factor activity, RNA polymerase II-specific"/>
    <property type="evidence" value="ECO:0007669"/>
    <property type="project" value="TreeGrafter"/>
</dbReference>
<evidence type="ECO:0000313" key="13">
    <source>
        <dbReference type="Proteomes" id="UP000054279"/>
    </source>
</evidence>
<evidence type="ECO:0000256" key="10">
    <source>
        <dbReference type="SAM" id="MobiDB-lite"/>
    </source>
</evidence>
<dbReference type="GO" id="GO:0000978">
    <property type="term" value="F:RNA polymerase II cis-regulatory region sequence-specific DNA binding"/>
    <property type="evidence" value="ECO:0007669"/>
    <property type="project" value="TreeGrafter"/>
</dbReference>
<evidence type="ECO:0000259" key="11">
    <source>
        <dbReference type="PROSITE" id="PS50157"/>
    </source>
</evidence>
<evidence type="ECO:0000256" key="9">
    <source>
        <dbReference type="PROSITE-ProRule" id="PRU00042"/>
    </source>
</evidence>
<sequence>MARKEAQEGMLCLHYIKSLVVSHLLVQSPSSSPRPQRAWTPVPGGAQSRHSSAPEHTRHSSLGNYSNRSLQPHHMPISNHSAPAIAGPSSGSTPRNAMIPSPRMQPAPSSSGASPYSFDLFDVTATEGLIHKRSSAQDDLDESRKMRNATSSDMFKKYLCPECGKRFTKPSTLKNHIMTHTGEKPFACEHPGCGKRFSMASNMHRHMKTHASGSAFQTSQRDVAEDSPSNY</sequence>
<dbReference type="FunFam" id="3.30.160.60:FF:000594">
    <property type="entry name" value="Transcription factor HIVEP2"/>
    <property type="match status" value="1"/>
</dbReference>
<dbReference type="InterPro" id="IPR013087">
    <property type="entry name" value="Znf_C2H2_type"/>
</dbReference>
<evidence type="ECO:0000256" key="4">
    <source>
        <dbReference type="ARBA" id="ARBA00022771"/>
    </source>
</evidence>
<evidence type="ECO:0000256" key="7">
    <source>
        <dbReference type="ARBA" id="ARBA00023163"/>
    </source>
</evidence>
<dbReference type="PANTHER" id="PTHR23235">
    <property type="entry name" value="KRUEPPEL-LIKE TRANSCRIPTION FACTOR"/>
    <property type="match status" value="1"/>
</dbReference>
<feature type="compositionally biased region" description="Polar residues" evidence="10">
    <location>
        <begin position="211"/>
        <end position="231"/>
    </location>
</feature>
<proteinExistence type="predicted"/>
<comment type="subcellular location">
    <subcellularLocation>
        <location evidence="1">Nucleus</location>
    </subcellularLocation>
</comment>
<dbReference type="Gene3D" id="3.30.160.60">
    <property type="entry name" value="Classic Zinc Finger"/>
    <property type="match status" value="2"/>
</dbReference>
<evidence type="ECO:0000313" key="12">
    <source>
        <dbReference type="EMBL" id="KIJ31260.1"/>
    </source>
</evidence>
<keyword evidence="5" id="KW-0862">Zinc</keyword>
<dbReference type="GO" id="GO:0005634">
    <property type="term" value="C:nucleus"/>
    <property type="evidence" value="ECO:0007669"/>
    <property type="project" value="UniProtKB-SubCell"/>
</dbReference>
<evidence type="ECO:0000256" key="5">
    <source>
        <dbReference type="ARBA" id="ARBA00022833"/>
    </source>
</evidence>
<feature type="domain" description="C2H2-type" evidence="11">
    <location>
        <begin position="186"/>
        <end position="215"/>
    </location>
</feature>
<keyword evidence="6" id="KW-0805">Transcription regulation</keyword>
<dbReference type="HOGENOM" id="CLU_1200457_0_0_1"/>
<feature type="compositionally biased region" description="Low complexity" evidence="10">
    <location>
        <begin position="81"/>
        <end position="92"/>
    </location>
</feature>
<evidence type="ECO:0000256" key="1">
    <source>
        <dbReference type="ARBA" id="ARBA00004123"/>
    </source>
</evidence>
<feature type="region of interest" description="Disordered" evidence="10">
    <location>
        <begin position="28"/>
        <end position="113"/>
    </location>
</feature>
<dbReference type="SMART" id="SM00355">
    <property type="entry name" value="ZnF_C2H2"/>
    <property type="match status" value="2"/>
</dbReference>
<keyword evidence="4 9" id="KW-0863">Zinc-finger</keyword>
<dbReference type="EMBL" id="KN837245">
    <property type="protein sequence ID" value="KIJ31260.1"/>
    <property type="molecule type" value="Genomic_DNA"/>
</dbReference>
<dbReference type="Pfam" id="PF00096">
    <property type="entry name" value="zf-C2H2"/>
    <property type="match status" value="2"/>
</dbReference>
<protein>
    <recommendedName>
        <fullName evidence="11">C2H2-type domain-containing protein</fullName>
    </recommendedName>
</protein>
<dbReference type="AlphaFoldDB" id="A0A0C9V1B4"/>
<organism evidence="12 13">
    <name type="scientific">Sphaerobolus stellatus (strain SS14)</name>
    <dbReference type="NCBI Taxonomy" id="990650"/>
    <lineage>
        <taxon>Eukaryota</taxon>
        <taxon>Fungi</taxon>
        <taxon>Dikarya</taxon>
        <taxon>Basidiomycota</taxon>
        <taxon>Agaricomycotina</taxon>
        <taxon>Agaricomycetes</taxon>
        <taxon>Phallomycetidae</taxon>
        <taxon>Geastrales</taxon>
        <taxon>Sphaerobolaceae</taxon>
        <taxon>Sphaerobolus</taxon>
    </lineage>
</organism>
<dbReference type="FunFam" id="3.30.160.60:FF:001102">
    <property type="entry name" value="Transcription factor IIIA"/>
    <property type="match status" value="1"/>
</dbReference>
<evidence type="ECO:0000256" key="2">
    <source>
        <dbReference type="ARBA" id="ARBA00022723"/>
    </source>
</evidence>
<name>A0A0C9V1B4_SPHS4</name>
<evidence type="ECO:0000256" key="3">
    <source>
        <dbReference type="ARBA" id="ARBA00022737"/>
    </source>
</evidence>
<feature type="compositionally biased region" description="Low complexity" evidence="10">
    <location>
        <begin position="28"/>
        <end position="37"/>
    </location>
</feature>
<keyword evidence="13" id="KW-1185">Reference proteome</keyword>
<gene>
    <name evidence="12" type="ORF">M422DRAFT_267066</name>
</gene>
<keyword evidence="7" id="KW-0804">Transcription</keyword>
<feature type="domain" description="C2H2-type" evidence="11">
    <location>
        <begin position="158"/>
        <end position="185"/>
    </location>
</feature>
<feature type="region of interest" description="Disordered" evidence="10">
    <location>
        <begin position="208"/>
        <end position="231"/>
    </location>
</feature>
<evidence type="ECO:0000256" key="6">
    <source>
        <dbReference type="ARBA" id="ARBA00023015"/>
    </source>
</evidence>
<dbReference type="SUPFAM" id="SSF57667">
    <property type="entry name" value="beta-beta-alpha zinc fingers"/>
    <property type="match status" value="1"/>
</dbReference>
<accession>A0A0C9V1B4</accession>
<keyword evidence="3" id="KW-0677">Repeat</keyword>
<feature type="compositionally biased region" description="Polar residues" evidence="10">
    <location>
        <begin position="60"/>
        <end position="70"/>
    </location>
</feature>
<evidence type="ECO:0000256" key="8">
    <source>
        <dbReference type="ARBA" id="ARBA00023242"/>
    </source>
</evidence>
<dbReference type="PANTHER" id="PTHR23235:SF120">
    <property type="entry name" value="KRUPPEL-LIKE FACTOR 15"/>
    <property type="match status" value="1"/>
</dbReference>
<dbReference type="InterPro" id="IPR036236">
    <property type="entry name" value="Znf_C2H2_sf"/>
</dbReference>